<accession>A0A239Y6Y8</accession>
<dbReference type="InterPro" id="IPR000835">
    <property type="entry name" value="HTH_MarR-typ"/>
</dbReference>
<name>A0A239Y6Y8_9STAP</name>
<evidence type="ECO:0000313" key="5">
    <source>
        <dbReference type="EMBL" id="SNV54805.1"/>
    </source>
</evidence>
<evidence type="ECO:0000256" key="3">
    <source>
        <dbReference type="ARBA" id="ARBA00023163"/>
    </source>
</evidence>
<dbReference type="GO" id="GO:0003700">
    <property type="term" value="F:DNA-binding transcription factor activity"/>
    <property type="evidence" value="ECO:0007669"/>
    <property type="project" value="InterPro"/>
</dbReference>
<dbReference type="SUPFAM" id="SSF46785">
    <property type="entry name" value="Winged helix' DNA-binding domain"/>
    <property type="match status" value="1"/>
</dbReference>
<dbReference type="PRINTS" id="PR00598">
    <property type="entry name" value="HTHMARR"/>
</dbReference>
<dbReference type="KEGG" id="sste:SAMEA4384403_0117"/>
<dbReference type="InterPro" id="IPR039422">
    <property type="entry name" value="MarR/SlyA-like"/>
</dbReference>
<keyword evidence="6" id="KW-1185">Reference proteome</keyword>
<evidence type="ECO:0000256" key="1">
    <source>
        <dbReference type="ARBA" id="ARBA00023015"/>
    </source>
</evidence>
<dbReference type="PANTHER" id="PTHR33164:SF43">
    <property type="entry name" value="HTH-TYPE TRANSCRIPTIONAL REPRESSOR YETL"/>
    <property type="match status" value="1"/>
</dbReference>
<dbReference type="OrthoDB" id="166070at2"/>
<dbReference type="RefSeq" id="WP_095085316.1">
    <property type="nucleotide sequence ID" value="NZ_BMDM01000011.1"/>
</dbReference>
<dbReference type="PROSITE" id="PS50995">
    <property type="entry name" value="HTH_MARR_2"/>
    <property type="match status" value="1"/>
</dbReference>
<evidence type="ECO:0000313" key="6">
    <source>
        <dbReference type="Proteomes" id="UP000242084"/>
    </source>
</evidence>
<dbReference type="InterPro" id="IPR036388">
    <property type="entry name" value="WH-like_DNA-bd_sf"/>
</dbReference>
<dbReference type="AlphaFoldDB" id="A0A239Y6Y8"/>
<reference evidence="5 6" key="1">
    <citation type="submission" date="2017-06" db="EMBL/GenBank/DDBJ databases">
        <authorList>
            <consortium name="Pathogen Informatics"/>
        </authorList>
    </citation>
    <scope>NUCLEOTIDE SEQUENCE [LARGE SCALE GENOMIC DNA]</scope>
    <source>
        <strain evidence="5 6">NCTC13839</strain>
    </source>
</reference>
<evidence type="ECO:0000259" key="4">
    <source>
        <dbReference type="PROSITE" id="PS50995"/>
    </source>
</evidence>
<dbReference type="GO" id="GO:0003677">
    <property type="term" value="F:DNA binding"/>
    <property type="evidence" value="ECO:0007669"/>
    <property type="project" value="UniProtKB-KW"/>
</dbReference>
<protein>
    <submittedName>
        <fullName evidence="5">Transcriptional regulator</fullName>
    </submittedName>
</protein>
<dbReference type="PROSITE" id="PS01117">
    <property type="entry name" value="HTH_MARR_1"/>
    <property type="match status" value="1"/>
</dbReference>
<sequence>MENNNFFELIHNAELFNDATMTLFMKKFNMNVNISQILALSKLKEEGPQKSTALAVSLGYTSGAITKLTNNLVKGGYIKREPQEHDRRVILISITDKGLEVLEEAQNQGQNMRNEVYSVLNTDEVNQLLNIQKKLYERVKQLNADNK</sequence>
<keyword evidence="3" id="KW-0804">Transcription</keyword>
<dbReference type="SMART" id="SM00347">
    <property type="entry name" value="HTH_MARR"/>
    <property type="match status" value="1"/>
</dbReference>
<dbReference type="GO" id="GO:0006950">
    <property type="term" value="P:response to stress"/>
    <property type="evidence" value="ECO:0007669"/>
    <property type="project" value="TreeGrafter"/>
</dbReference>
<organism evidence="5 6">
    <name type="scientific">Mammaliicoccus stepanovicii</name>
    <dbReference type="NCBI Taxonomy" id="643214"/>
    <lineage>
        <taxon>Bacteria</taxon>
        <taxon>Bacillati</taxon>
        <taxon>Bacillota</taxon>
        <taxon>Bacilli</taxon>
        <taxon>Bacillales</taxon>
        <taxon>Staphylococcaceae</taxon>
        <taxon>Mammaliicoccus</taxon>
    </lineage>
</organism>
<dbReference type="Proteomes" id="UP000242084">
    <property type="component" value="Chromosome 1"/>
</dbReference>
<dbReference type="InterPro" id="IPR036390">
    <property type="entry name" value="WH_DNA-bd_sf"/>
</dbReference>
<dbReference type="EMBL" id="LT906462">
    <property type="protein sequence ID" value="SNV54805.1"/>
    <property type="molecule type" value="Genomic_DNA"/>
</dbReference>
<dbReference type="PANTHER" id="PTHR33164">
    <property type="entry name" value="TRANSCRIPTIONAL REGULATOR, MARR FAMILY"/>
    <property type="match status" value="1"/>
</dbReference>
<keyword evidence="2" id="KW-0238">DNA-binding</keyword>
<dbReference type="Pfam" id="PF01047">
    <property type="entry name" value="MarR"/>
    <property type="match status" value="1"/>
</dbReference>
<keyword evidence="1" id="KW-0805">Transcription regulation</keyword>
<feature type="domain" description="HTH marR-type" evidence="4">
    <location>
        <begin position="1"/>
        <end position="137"/>
    </location>
</feature>
<evidence type="ECO:0000256" key="2">
    <source>
        <dbReference type="ARBA" id="ARBA00023125"/>
    </source>
</evidence>
<dbReference type="Gene3D" id="1.10.10.10">
    <property type="entry name" value="Winged helix-like DNA-binding domain superfamily/Winged helix DNA-binding domain"/>
    <property type="match status" value="1"/>
</dbReference>
<gene>
    <name evidence="5" type="primary">marR</name>
    <name evidence="5" type="ORF">SAMEA4384403_00117</name>
</gene>
<proteinExistence type="predicted"/>
<dbReference type="InterPro" id="IPR023187">
    <property type="entry name" value="Tscrpt_reg_MarR-type_CS"/>
</dbReference>